<feature type="signal peptide" evidence="1">
    <location>
        <begin position="1"/>
        <end position="19"/>
    </location>
</feature>
<dbReference type="WBParaSite" id="MBELARI_LOCUS9277">
    <property type="protein sequence ID" value="MBELARI_LOCUS9277"/>
    <property type="gene ID" value="MBELARI_LOCUS9277"/>
</dbReference>
<dbReference type="Proteomes" id="UP000887575">
    <property type="component" value="Unassembled WGS sequence"/>
</dbReference>
<evidence type="ECO:0000313" key="3">
    <source>
        <dbReference type="WBParaSite" id="MBELARI_LOCUS9277"/>
    </source>
</evidence>
<evidence type="ECO:0000313" key="2">
    <source>
        <dbReference type="Proteomes" id="UP000887575"/>
    </source>
</evidence>
<evidence type="ECO:0000313" key="4">
    <source>
        <dbReference type="WBParaSite" id="MBELARI_LOCUS9914"/>
    </source>
</evidence>
<accession>A0AAF3FSX2</accession>
<reference evidence="3 4" key="1">
    <citation type="submission" date="2024-02" db="UniProtKB">
        <authorList>
            <consortium name="WormBaseParasite"/>
        </authorList>
    </citation>
    <scope>IDENTIFICATION</scope>
</reference>
<keyword evidence="1" id="KW-0732">Signal</keyword>
<protein>
    <submittedName>
        <fullName evidence="3 4">Uncharacterized protein</fullName>
    </submittedName>
</protein>
<feature type="chain" id="PRO_5041856441" evidence="1">
    <location>
        <begin position="20"/>
        <end position="106"/>
    </location>
</feature>
<dbReference type="WBParaSite" id="MBELARI_LOCUS9914">
    <property type="protein sequence ID" value="MBELARI_LOCUS9914"/>
    <property type="gene ID" value="MBELARI_LOCUS9914"/>
</dbReference>
<name>A0AAF3FSX2_9BILA</name>
<evidence type="ECO:0000256" key="1">
    <source>
        <dbReference type="SAM" id="SignalP"/>
    </source>
</evidence>
<dbReference type="AlphaFoldDB" id="A0AAF3FSX2"/>
<keyword evidence="2" id="KW-1185">Reference proteome</keyword>
<proteinExistence type="predicted"/>
<organism evidence="2 4">
    <name type="scientific">Mesorhabditis belari</name>
    <dbReference type="NCBI Taxonomy" id="2138241"/>
    <lineage>
        <taxon>Eukaryota</taxon>
        <taxon>Metazoa</taxon>
        <taxon>Ecdysozoa</taxon>
        <taxon>Nematoda</taxon>
        <taxon>Chromadorea</taxon>
        <taxon>Rhabditida</taxon>
        <taxon>Rhabditina</taxon>
        <taxon>Rhabditomorpha</taxon>
        <taxon>Rhabditoidea</taxon>
        <taxon>Rhabditidae</taxon>
        <taxon>Mesorhabditinae</taxon>
        <taxon>Mesorhabditis</taxon>
    </lineage>
</organism>
<sequence length="106" mass="11495">MQASLLSALILAFVAAVSCASLAKKADEVSSFVSGLNGAARLRYGKRSPTDNQESSFLVDQPMLMDNEYVLQPYGSNGYALYKRSPSAKSLIESLNGAERLRFGRK</sequence>